<sequence length="529" mass="56183">MASSKVGSVLSDGRQRRLRTGVTTVGDRDSLAVRSPITGESVGSVPSCTAEDAAAAVERARETQAEWAARPLAERAEVLRRFADAVTTNRSDLLDIVQVETGKARFDALEEVFDLVATADYYARDGPDHLEPTRRTGAVPGLTRAVEYADPVGVVGCISPWNYPLTLAVSDLLPALLAGNGAVLKPAEATPFSALRAVELLESAGLPEGLLGVVTGDGERLGEPLISRVDHLRFTGSTAVGREVAALAGEHLIDASLELGGKNPAVVLDDADLSKAVRGLVNGSFANAGQLCIATERVYVDRSRFAEFRERFVAASERQSLGVGLDWGPDVGSLIGEAQLDTVESHVADARERGATVETGGRRREDVGPWVYEPTVLTELPADATAASRETFGPVVSLVPVDGVDEAVGRANDTEYGLHASVWTGDPARGERVARRIEAGTVSVNDGYRAMWASTDAPMGGVGDSGVGRRHGREGIRDYTDSRTVVTQRGHPLAFPDAVPNRLAAAAATATFGPLRWLRDRSLPRPWRE</sequence>
<dbReference type="InterPro" id="IPR050740">
    <property type="entry name" value="Aldehyde_DH_Superfamily"/>
</dbReference>
<name>A0A7D5SZX5_9EURY</name>
<keyword evidence="1 3" id="KW-0560">Oxidoreductase</keyword>
<dbReference type="KEGG" id="hrr:HZS55_18230"/>
<dbReference type="Proteomes" id="UP000509667">
    <property type="component" value="Chromosome"/>
</dbReference>
<dbReference type="NCBIfam" id="NF006916">
    <property type="entry name" value="PRK09407.1"/>
    <property type="match status" value="1"/>
</dbReference>
<dbReference type="InterPro" id="IPR016163">
    <property type="entry name" value="Ald_DH_C"/>
</dbReference>
<dbReference type="EMBL" id="CP058910">
    <property type="protein sequence ID" value="QLH79111.1"/>
    <property type="molecule type" value="Genomic_DNA"/>
</dbReference>
<dbReference type="PANTHER" id="PTHR43353">
    <property type="entry name" value="SUCCINATE-SEMIALDEHYDE DEHYDROGENASE, MITOCHONDRIAL"/>
    <property type="match status" value="1"/>
</dbReference>
<feature type="active site" evidence="2">
    <location>
        <position position="258"/>
    </location>
</feature>
<organism evidence="5 6">
    <name type="scientific">Halosimplex rubrum</name>
    <dbReference type="NCBI Taxonomy" id="869889"/>
    <lineage>
        <taxon>Archaea</taxon>
        <taxon>Methanobacteriati</taxon>
        <taxon>Methanobacteriota</taxon>
        <taxon>Stenosarchaea group</taxon>
        <taxon>Halobacteria</taxon>
        <taxon>Halobacteriales</taxon>
        <taxon>Haloarculaceae</taxon>
        <taxon>Halosimplex</taxon>
    </lineage>
</organism>
<dbReference type="Gene3D" id="3.40.309.10">
    <property type="entry name" value="Aldehyde Dehydrogenase, Chain A, domain 2"/>
    <property type="match status" value="1"/>
</dbReference>
<gene>
    <name evidence="5" type="ORF">HZS55_18230</name>
</gene>
<proteinExistence type="inferred from homology"/>
<dbReference type="GO" id="GO:0009450">
    <property type="term" value="P:gamma-aminobutyric acid catabolic process"/>
    <property type="evidence" value="ECO:0007669"/>
    <property type="project" value="TreeGrafter"/>
</dbReference>
<dbReference type="InterPro" id="IPR015590">
    <property type="entry name" value="Aldehyde_DH_dom"/>
</dbReference>
<dbReference type="InterPro" id="IPR016161">
    <property type="entry name" value="Ald_DH/histidinol_DH"/>
</dbReference>
<feature type="domain" description="Aldehyde dehydrogenase" evidence="4">
    <location>
        <begin position="29"/>
        <end position="485"/>
    </location>
</feature>
<dbReference type="SUPFAM" id="SSF53720">
    <property type="entry name" value="ALDH-like"/>
    <property type="match status" value="1"/>
</dbReference>
<dbReference type="PANTHER" id="PTHR43353:SF5">
    <property type="entry name" value="SUCCINATE-SEMIALDEHYDE DEHYDROGENASE, MITOCHONDRIAL"/>
    <property type="match status" value="1"/>
</dbReference>
<evidence type="ECO:0000259" key="4">
    <source>
        <dbReference type="Pfam" id="PF00171"/>
    </source>
</evidence>
<dbReference type="GO" id="GO:0004777">
    <property type="term" value="F:succinate-semialdehyde dehydrogenase (NAD+) activity"/>
    <property type="evidence" value="ECO:0007669"/>
    <property type="project" value="TreeGrafter"/>
</dbReference>
<comment type="similarity">
    <text evidence="3">Belongs to the aldehyde dehydrogenase family.</text>
</comment>
<dbReference type="Gene3D" id="3.40.605.10">
    <property type="entry name" value="Aldehyde Dehydrogenase, Chain A, domain 1"/>
    <property type="match status" value="1"/>
</dbReference>
<evidence type="ECO:0000256" key="3">
    <source>
        <dbReference type="RuleBase" id="RU003345"/>
    </source>
</evidence>
<dbReference type="GeneID" id="56079843"/>
<evidence type="ECO:0000313" key="5">
    <source>
        <dbReference type="EMBL" id="QLH79111.1"/>
    </source>
</evidence>
<dbReference type="Pfam" id="PF00171">
    <property type="entry name" value="Aldedh"/>
    <property type="match status" value="1"/>
</dbReference>
<evidence type="ECO:0000313" key="6">
    <source>
        <dbReference type="Proteomes" id="UP000509667"/>
    </source>
</evidence>
<dbReference type="PROSITE" id="PS00687">
    <property type="entry name" value="ALDEHYDE_DEHYDR_GLU"/>
    <property type="match status" value="1"/>
</dbReference>
<evidence type="ECO:0000256" key="2">
    <source>
        <dbReference type="PROSITE-ProRule" id="PRU10007"/>
    </source>
</evidence>
<dbReference type="FunFam" id="3.40.309.10:FF:000009">
    <property type="entry name" value="Aldehyde dehydrogenase A"/>
    <property type="match status" value="1"/>
</dbReference>
<protein>
    <submittedName>
        <fullName evidence="5">Succinate-semialdehyde dehydrogenase (NADP(+))</fullName>
    </submittedName>
</protein>
<dbReference type="InterPro" id="IPR016162">
    <property type="entry name" value="Ald_DH_N"/>
</dbReference>
<dbReference type="RefSeq" id="WP_179908983.1">
    <property type="nucleotide sequence ID" value="NZ_CP058910.1"/>
</dbReference>
<keyword evidence="6" id="KW-1185">Reference proteome</keyword>
<accession>A0A7D5SZX5</accession>
<evidence type="ECO:0000256" key="1">
    <source>
        <dbReference type="ARBA" id="ARBA00023002"/>
    </source>
</evidence>
<dbReference type="InterPro" id="IPR029510">
    <property type="entry name" value="Ald_DH_CS_GLU"/>
</dbReference>
<dbReference type="OrthoDB" id="6342at2157"/>
<dbReference type="AlphaFoldDB" id="A0A7D5SZX5"/>
<reference evidence="5 6" key="1">
    <citation type="submission" date="2020-07" db="EMBL/GenBank/DDBJ databases">
        <title>Halosimplex pelagicum sp. nov. and Halosimplex rubrum sp. nov., isolated from salted brown alga Laminaria, and emended description of the genus Halosimplex.</title>
        <authorList>
            <person name="Cui H."/>
        </authorList>
    </citation>
    <scope>NUCLEOTIDE SEQUENCE [LARGE SCALE GENOMIC DNA]</scope>
    <source>
        <strain evidence="5 6">R27</strain>
    </source>
</reference>